<dbReference type="EMBL" id="AP017313">
    <property type="protein sequence ID" value="BAU53192.1"/>
    <property type="molecule type" value="Genomic_DNA"/>
</dbReference>
<organism evidence="1 2">
    <name type="scientific">Mucilaginibacter gotjawali</name>
    <dbReference type="NCBI Taxonomy" id="1550579"/>
    <lineage>
        <taxon>Bacteria</taxon>
        <taxon>Pseudomonadati</taxon>
        <taxon>Bacteroidota</taxon>
        <taxon>Sphingobacteriia</taxon>
        <taxon>Sphingobacteriales</taxon>
        <taxon>Sphingobacteriaceae</taxon>
        <taxon>Mucilaginibacter</taxon>
    </lineage>
</organism>
<dbReference type="RefSeq" id="WP_096350592.1">
    <property type="nucleotide sequence ID" value="NZ_AP017313.1"/>
</dbReference>
<evidence type="ECO:0000313" key="1">
    <source>
        <dbReference type="EMBL" id="BAU53192.1"/>
    </source>
</evidence>
<evidence type="ECO:0000313" key="2">
    <source>
        <dbReference type="Proteomes" id="UP000218263"/>
    </source>
</evidence>
<sequence length="355" mass="37790">MKKLYPLLTAAILIFITSAAKAQDGFSALIKSGPADATKLVNAYGEPLFKGIGLGLNSGWYSSARAKKLLHFDLRITASAAFVPTSDQTFDVTKIGLSNNVRPDNASQTMAPTFGGSKSANGPLLDIYDDNGRKVGSYTMPSGKSSVIPAPQLQLTVGLVGNTDLTIRAIPNINLGSSGNISSIGFGIRHDIMQDFVGKTADKLIPFDLAIALAYSHLSMNIPLTVNPDNGAIPKDGQQSTDFSNQHVGATFNNFMIQAIISKKLLFFTPFLAVGYNNTHTQFGTIGNFPVTTGQTLAGTSTYTTYNNPININETSIDGFRADLGFQLTPGFFRIYVSGSLAQYKSVNAGIGFGF</sequence>
<accession>A0A120MYL3</accession>
<dbReference type="AlphaFoldDB" id="A0A120MYL3"/>
<dbReference type="Pfam" id="PF20230">
    <property type="entry name" value="DUF6588"/>
    <property type="match status" value="1"/>
</dbReference>
<keyword evidence="2" id="KW-1185">Reference proteome</keyword>
<gene>
    <name evidence="1" type="ORF">MgSA37_01359</name>
</gene>
<dbReference type="KEGG" id="mgot:MgSA37_01359"/>
<dbReference type="OrthoDB" id="9775382at2"/>
<proteinExistence type="predicted"/>
<dbReference type="InterPro" id="IPR046495">
    <property type="entry name" value="DUF6588"/>
</dbReference>
<name>A0A120MYL3_9SPHI</name>
<reference evidence="1 2" key="1">
    <citation type="submission" date="2015-12" db="EMBL/GenBank/DDBJ databases">
        <title>Genome sequence of Mucilaginibacter gotjawali.</title>
        <authorList>
            <person name="Lee J.S."/>
            <person name="Lee K.C."/>
            <person name="Kim K.K."/>
            <person name="Lee B.W."/>
        </authorList>
    </citation>
    <scope>NUCLEOTIDE SEQUENCE [LARGE SCALE GENOMIC DNA]</scope>
    <source>
        <strain evidence="1 2">SA3-7</strain>
    </source>
</reference>
<dbReference type="Proteomes" id="UP000218263">
    <property type="component" value="Chromosome"/>
</dbReference>
<protein>
    <submittedName>
        <fullName evidence="1">Uncharacterized protein</fullName>
    </submittedName>
</protein>